<dbReference type="KEGG" id="bmic:BMR1_01G03430"/>
<dbReference type="EC" id="6.3.2.19" evidence="6"/>
<dbReference type="GeneID" id="24423767"/>
<proteinExistence type="inferred from homology"/>
<dbReference type="GO" id="GO:0016740">
    <property type="term" value="F:transferase activity"/>
    <property type="evidence" value="ECO:0007669"/>
    <property type="project" value="UniProtKB-KW"/>
</dbReference>
<dbReference type="GO" id="GO:0005524">
    <property type="term" value="F:ATP binding"/>
    <property type="evidence" value="ECO:0007669"/>
    <property type="project" value="UniProtKB-UniRule"/>
</dbReference>
<dbReference type="PANTHER" id="PTHR24067">
    <property type="entry name" value="UBIQUITIN-CONJUGATING ENZYME E2"/>
    <property type="match status" value="1"/>
</dbReference>
<comment type="similarity">
    <text evidence="4">Belongs to the ubiquitin-conjugating enzyme family.</text>
</comment>
<keyword evidence="4" id="KW-0067">ATP-binding</keyword>
<dbReference type="InterPro" id="IPR016135">
    <property type="entry name" value="UBQ-conjugating_enzyme/RWD"/>
</dbReference>
<reference evidence="6 7" key="1">
    <citation type="journal article" date="2012" name="Nucleic Acids Res.">
        <title>Sequencing of the smallest Apicomplexan genome from the human pathogen Babesia microti.</title>
        <authorList>
            <person name="Cornillot E."/>
            <person name="Hadj-Kaddour K."/>
            <person name="Dassouli A."/>
            <person name="Noel B."/>
            <person name="Ranwez V."/>
            <person name="Vacherie B."/>
            <person name="Augagneur Y."/>
            <person name="Bres V."/>
            <person name="Duclos A."/>
            <person name="Randazzo S."/>
            <person name="Carcy B."/>
            <person name="Debierre-Grockiego F."/>
            <person name="Delbecq S."/>
            <person name="Moubri-Menage K."/>
            <person name="Shams-Eldin H."/>
            <person name="Usmani-Brown S."/>
            <person name="Bringaud F."/>
            <person name="Wincker P."/>
            <person name="Vivares C.P."/>
            <person name="Schwarz R.T."/>
            <person name="Schetters T.P."/>
            <person name="Krause P.J."/>
            <person name="Gorenflot A."/>
            <person name="Berry V."/>
            <person name="Barbe V."/>
            <person name="Ben Mamoun C."/>
        </authorList>
    </citation>
    <scope>NUCLEOTIDE SEQUENCE [LARGE SCALE GENOMIC DNA]</scope>
    <source>
        <strain evidence="6 7">RI</strain>
    </source>
</reference>
<keyword evidence="4" id="KW-0547">Nucleotide-binding</keyword>
<evidence type="ECO:0000259" key="5">
    <source>
        <dbReference type="PROSITE" id="PS50127"/>
    </source>
</evidence>
<dbReference type="VEuPathDB" id="PiroplasmaDB:BMR1_01G03430"/>
<evidence type="ECO:0000256" key="1">
    <source>
        <dbReference type="ARBA" id="ARBA00022679"/>
    </source>
</evidence>
<dbReference type="SMART" id="SM00212">
    <property type="entry name" value="UBCc"/>
    <property type="match status" value="1"/>
</dbReference>
<evidence type="ECO:0000313" key="7">
    <source>
        <dbReference type="Proteomes" id="UP000002899"/>
    </source>
</evidence>
<dbReference type="RefSeq" id="XP_012647753.1">
    <property type="nucleotide sequence ID" value="XM_012792299.1"/>
</dbReference>
<keyword evidence="7" id="KW-1185">Reference proteome</keyword>
<dbReference type="AlphaFoldDB" id="I7J927"/>
<dbReference type="GO" id="GO:0016874">
    <property type="term" value="F:ligase activity"/>
    <property type="evidence" value="ECO:0007669"/>
    <property type="project" value="UniProtKB-KW"/>
</dbReference>
<feature type="active site" description="Glycyl thioester intermediate" evidence="3">
    <location>
        <position position="87"/>
    </location>
</feature>
<dbReference type="Pfam" id="PF00179">
    <property type="entry name" value="UQ_con"/>
    <property type="match status" value="1"/>
</dbReference>
<evidence type="ECO:0000256" key="2">
    <source>
        <dbReference type="ARBA" id="ARBA00022786"/>
    </source>
</evidence>
<dbReference type="Proteomes" id="UP000002899">
    <property type="component" value="Chromosome I"/>
</dbReference>
<evidence type="ECO:0000256" key="4">
    <source>
        <dbReference type="RuleBase" id="RU362109"/>
    </source>
</evidence>
<protein>
    <submittedName>
        <fullName evidence="6">Peroxin-4</fullName>
        <ecNumber evidence="6">6.3.2.19</ecNumber>
    </submittedName>
</protein>
<accession>I7J927</accession>
<organism evidence="6 7">
    <name type="scientific">Babesia microti (strain RI)</name>
    <dbReference type="NCBI Taxonomy" id="1133968"/>
    <lineage>
        <taxon>Eukaryota</taxon>
        <taxon>Sar</taxon>
        <taxon>Alveolata</taxon>
        <taxon>Apicomplexa</taxon>
        <taxon>Aconoidasida</taxon>
        <taxon>Piroplasmida</taxon>
        <taxon>Babesiidae</taxon>
        <taxon>Babesia</taxon>
    </lineage>
</organism>
<dbReference type="InterPro" id="IPR023313">
    <property type="entry name" value="UBQ-conjugating_AS"/>
</dbReference>
<reference evidence="6 7" key="2">
    <citation type="journal article" date="2013" name="PLoS ONE">
        <title>Whole genome mapping and re-organization of the nuclear and mitochondrial genomes of Babesia microti isolates.</title>
        <authorList>
            <person name="Cornillot E."/>
            <person name="Dassouli A."/>
            <person name="Garg A."/>
            <person name="Pachikara N."/>
            <person name="Randazzo S."/>
            <person name="Depoix D."/>
            <person name="Carcy B."/>
            <person name="Delbecq S."/>
            <person name="Frutos R."/>
            <person name="Silva J.C."/>
            <person name="Sutton R."/>
            <person name="Krause P.J."/>
            <person name="Mamoun C.B."/>
        </authorList>
    </citation>
    <scope>NUCLEOTIDE SEQUENCE [LARGE SCALE GENOMIC DNA]</scope>
    <source>
        <strain evidence="6 7">RI</strain>
    </source>
</reference>
<dbReference type="OMA" id="WRAVMKG"/>
<dbReference type="InterPro" id="IPR000608">
    <property type="entry name" value="UBC"/>
</dbReference>
<dbReference type="PROSITE" id="PS00183">
    <property type="entry name" value="UBC_1"/>
    <property type="match status" value="1"/>
</dbReference>
<keyword evidence="2 4" id="KW-0833">Ubl conjugation pathway</keyword>
<evidence type="ECO:0000256" key="3">
    <source>
        <dbReference type="PROSITE-ProRule" id="PRU10133"/>
    </source>
</evidence>
<feature type="domain" description="UBC core" evidence="5">
    <location>
        <begin position="1"/>
        <end position="150"/>
    </location>
</feature>
<sequence length="153" mass="17342">MSLSRNRILNEVRDSATLNDPDVKLTPKDNFYEWEAVINGPTDTPYENGSFKLSIHCPMNYPISPPIVHFLTRCFHPNINFLTGELCLDLLKSNWTPAWTILYICKAIIYMLGEPNAESPLNCDAGNLIREGDIRGFNSLAKMYTHELAMSGF</sequence>
<keyword evidence="1" id="KW-0808">Transferase</keyword>
<dbReference type="Gene3D" id="3.10.110.10">
    <property type="entry name" value="Ubiquitin Conjugating Enzyme"/>
    <property type="match status" value="1"/>
</dbReference>
<gene>
    <name evidence="6" type="ORF">BMR1_01G03430</name>
</gene>
<evidence type="ECO:0000313" key="6">
    <source>
        <dbReference type="EMBL" id="CCF73144.1"/>
    </source>
</evidence>
<dbReference type="CDD" id="cd23812">
    <property type="entry name" value="UBCc_ScPEX4-like"/>
    <property type="match status" value="1"/>
</dbReference>
<dbReference type="SUPFAM" id="SSF54495">
    <property type="entry name" value="UBC-like"/>
    <property type="match status" value="1"/>
</dbReference>
<keyword evidence="6" id="KW-0436">Ligase</keyword>
<dbReference type="InterPro" id="IPR050113">
    <property type="entry name" value="Ub_conjugating_enzyme"/>
</dbReference>
<name>I7J927_BABMR</name>
<reference evidence="6 7" key="3">
    <citation type="journal article" date="2016" name="Sci. Rep.">
        <title>Genome-wide diversity and gene expression profiling of Babesia microti isolates identify polymorphic genes that mediate host-pathogen interactions.</title>
        <authorList>
            <person name="Silva J.C."/>
            <person name="Cornillot E."/>
            <person name="McCracken C."/>
            <person name="Usmani-Brown S."/>
            <person name="Dwivedi A."/>
            <person name="Ifeonu O.O."/>
            <person name="Crabtree J."/>
            <person name="Gotia H.T."/>
            <person name="Virji A.Z."/>
            <person name="Reynes C."/>
            <person name="Colinge J."/>
            <person name="Kumar V."/>
            <person name="Lawres L."/>
            <person name="Pazzi J.E."/>
            <person name="Pablo J.V."/>
            <person name="Hung C."/>
            <person name="Brancato J."/>
            <person name="Kumari P."/>
            <person name="Orvis J."/>
            <person name="Tretina K."/>
            <person name="Chibucos M."/>
            <person name="Ott S."/>
            <person name="Sadzewicz L."/>
            <person name="Sengamalay N."/>
            <person name="Shetty A.C."/>
            <person name="Su Q."/>
            <person name="Tallon L."/>
            <person name="Fraser C.M."/>
            <person name="Frutos R."/>
            <person name="Molina D.M."/>
            <person name="Krause P.J."/>
            <person name="Ben Mamoun C."/>
        </authorList>
    </citation>
    <scope>NUCLEOTIDE SEQUENCE [LARGE SCALE GENOMIC DNA]</scope>
    <source>
        <strain evidence="6 7">RI</strain>
    </source>
</reference>
<dbReference type="PROSITE" id="PS50127">
    <property type="entry name" value="UBC_2"/>
    <property type="match status" value="1"/>
</dbReference>
<dbReference type="EMBL" id="FO082871">
    <property type="protein sequence ID" value="CCF73144.1"/>
    <property type="molecule type" value="Genomic_DNA"/>
</dbReference>
<dbReference type="OrthoDB" id="9973183at2759"/>